<reference evidence="2" key="1">
    <citation type="submission" date="2023-03" db="EMBL/GenBank/DDBJ databases">
        <title>Massive genome expansion in bonnet fungi (Mycena s.s.) driven by repeated elements and novel gene families across ecological guilds.</title>
        <authorList>
            <consortium name="Lawrence Berkeley National Laboratory"/>
            <person name="Harder C.B."/>
            <person name="Miyauchi S."/>
            <person name="Viragh M."/>
            <person name="Kuo A."/>
            <person name="Thoen E."/>
            <person name="Andreopoulos B."/>
            <person name="Lu D."/>
            <person name="Skrede I."/>
            <person name="Drula E."/>
            <person name="Henrissat B."/>
            <person name="Morin E."/>
            <person name="Kohler A."/>
            <person name="Barry K."/>
            <person name="LaButti K."/>
            <person name="Morin E."/>
            <person name="Salamov A."/>
            <person name="Lipzen A."/>
            <person name="Mereny Z."/>
            <person name="Hegedus B."/>
            <person name="Baldrian P."/>
            <person name="Stursova M."/>
            <person name="Weitz H."/>
            <person name="Taylor A."/>
            <person name="Grigoriev I.V."/>
            <person name="Nagy L.G."/>
            <person name="Martin F."/>
            <person name="Kauserud H."/>
        </authorList>
    </citation>
    <scope>NUCLEOTIDE SEQUENCE</scope>
    <source>
        <strain evidence="2">9144</strain>
    </source>
</reference>
<evidence type="ECO:0000256" key="1">
    <source>
        <dbReference type="SAM" id="MobiDB-lite"/>
    </source>
</evidence>
<feature type="region of interest" description="Disordered" evidence="1">
    <location>
        <begin position="106"/>
        <end position="140"/>
    </location>
</feature>
<protein>
    <submittedName>
        <fullName evidence="2">Uncharacterized protein</fullName>
    </submittedName>
</protein>
<name>A0AAD6YQC4_9AGAR</name>
<evidence type="ECO:0000313" key="2">
    <source>
        <dbReference type="EMBL" id="KAJ7226029.1"/>
    </source>
</evidence>
<dbReference type="Proteomes" id="UP001219525">
    <property type="component" value="Unassembled WGS sequence"/>
</dbReference>
<feature type="region of interest" description="Disordered" evidence="1">
    <location>
        <begin position="1"/>
        <end position="31"/>
    </location>
</feature>
<accession>A0AAD6YQC4</accession>
<feature type="region of interest" description="Disordered" evidence="1">
    <location>
        <begin position="222"/>
        <end position="278"/>
    </location>
</feature>
<gene>
    <name evidence="2" type="ORF">GGX14DRAFT_386722</name>
</gene>
<keyword evidence="3" id="KW-1185">Reference proteome</keyword>
<proteinExistence type="predicted"/>
<organism evidence="2 3">
    <name type="scientific">Mycena pura</name>
    <dbReference type="NCBI Taxonomy" id="153505"/>
    <lineage>
        <taxon>Eukaryota</taxon>
        <taxon>Fungi</taxon>
        <taxon>Dikarya</taxon>
        <taxon>Basidiomycota</taxon>
        <taxon>Agaricomycotina</taxon>
        <taxon>Agaricomycetes</taxon>
        <taxon>Agaricomycetidae</taxon>
        <taxon>Agaricales</taxon>
        <taxon>Marasmiineae</taxon>
        <taxon>Mycenaceae</taxon>
        <taxon>Mycena</taxon>
    </lineage>
</organism>
<sequence>MSRSRDNPDPTLIVDSRRKRRQAPVLNDPNNGETEILEALVEQIDMLTRKLPSSVPIAACESHIFRSLTLPGQDGDAASTFIMTSFLYLQSSFFFFATKSPGLGLGSGPQAPGSGLENLKPEPAQAEPEPGLSGRGPGKLHQSLKKVNLDKGRHVKTKKSSNRLGLADDDKVARTQLRLAWPTTEPRNELSTDCVKYEFINVLSTDTGRKKEIWERRAGTHLASRQVRGEKDGEAPVSPNPYARSGDPGRSRIGTTRAERYAASAVGRAAQEYDDPPT</sequence>
<dbReference type="EMBL" id="JARJCW010000004">
    <property type="protein sequence ID" value="KAJ7226029.1"/>
    <property type="molecule type" value="Genomic_DNA"/>
</dbReference>
<comment type="caution">
    <text evidence="2">The sequence shown here is derived from an EMBL/GenBank/DDBJ whole genome shotgun (WGS) entry which is preliminary data.</text>
</comment>
<dbReference type="AlphaFoldDB" id="A0AAD6YQC4"/>
<evidence type="ECO:0000313" key="3">
    <source>
        <dbReference type="Proteomes" id="UP001219525"/>
    </source>
</evidence>